<feature type="compositionally biased region" description="Polar residues" evidence="1">
    <location>
        <begin position="98"/>
        <end position="113"/>
    </location>
</feature>
<dbReference type="EMBL" id="CP058529">
    <property type="protein sequence ID" value="QLG27850.1"/>
    <property type="molecule type" value="Genomic_DNA"/>
</dbReference>
<dbReference type="RefSeq" id="WP_179169425.1">
    <property type="nucleotide sequence ID" value="NZ_CP058529.1"/>
</dbReference>
<dbReference type="AlphaFoldDB" id="A0A7D5GFL2"/>
<feature type="compositionally biased region" description="Low complexity" evidence="1">
    <location>
        <begin position="51"/>
        <end position="82"/>
    </location>
</feature>
<feature type="region of interest" description="Disordered" evidence="1">
    <location>
        <begin position="1"/>
        <end position="113"/>
    </location>
</feature>
<feature type="compositionally biased region" description="Low complexity" evidence="1">
    <location>
        <begin position="14"/>
        <end position="37"/>
    </location>
</feature>
<keyword evidence="3" id="KW-1185">Reference proteome</keyword>
<dbReference type="KEGG" id="halg:HUG10_09920"/>
<dbReference type="Proteomes" id="UP000509750">
    <property type="component" value="Chromosome"/>
</dbReference>
<reference evidence="2 3" key="1">
    <citation type="submission" date="2020-07" db="EMBL/GenBank/DDBJ databases">
        <title>Gai3-2, isolated from salt lake.</title>
        <authorList>
            <person name="Cui H."/>
            <person name="Shi X."/>
        </authorList>
    </citation>
    <scope>NUCLEOTIDE SEQUENCE [LARGE SCALE GENOMIC DNA]</scope>
    <source>
        <strain evidence="2 3">Gai3-2</strain>
    </source>
</reference>
<protein>
    <submittedName>
        <fullName evidence="2">Uncharacterized protein</fullName>
    </submittedName>
</protein>
<organism evidence="2 3">
    <name type="scientific">Halorarum halophilum</name>
    <dbReference type="NCBI Taxonomy" id="2743090"/>
    <lineage>
        <taxon>Archaea</taxon>
        <taxon>Methanobacteriati</taxon>
        <taxon>Methanobacteriota</taxon>
        <taxon>Stenosarchaea group</taxon>
        <taxon>Halobacteria</taxon>
        <taxon>Halobacteriales</taxon>
        <taxon>Haloferacaceae</taxon>
        <taxon>Halorarum</taxon>
    </lineage>
</organism>
<dbReference type="GeneID" id="56029151"/>
<evidence type="ECO:0000313" key="2">
    <source>
        <dbReference type="EMBL" id="QLG27850.1"/>
    </source>
</evidence>
<evidence type="ECO:0000256" key="1">
    <source>
        <dbReference type="SAM" id="MobiDB-lite"/>
    </source>
</evidence>
<accession>A0A7D5GFL2</accession>
<proteinExistence type="predicted"/>
<name>A0A7D5GFL2_9EURY</name>
<sequence>MGQQPPRASQQGIGQQVPQYGMGQQGQQSGGEMASQQLGRQPGQGVTIPVQPASQQGQSSQQAQPLQKEQQAQQPLGQRAQQSSLDPVEQSAGALGEGQTQQPPMHTPKQGYQ</sequence>
<feature type="compositionally biased region" description="Polar residues" evidence="1">
    <location>
        <begin position="1"/>
        <end position="13"/>
    </location>
</feature>
<gene>
    <name evidence="2" type="ORF">HUG10_09920</name>
</gene>
<evidence type="ECO:0000313" key="3">
    <source>
        <dbReference type="Proteomes" id="UP000509750"/>
    </source>
</evidence>